<dbReference type="SMART" id="SM00883">
    <property type="entry name" value="Cpn10"/>
    <property type="match status" value="1"/>
</dbReference>
<evidence type="ECO:0000256" key="1">
    <source>
        <dbReference type="ARBA" id="ARBA00006975"/>
    </source>
</evidence>
<accession>A0A0F6BAJ2</accession>
<dbReference type="InterPro" id="IPR020818">
    <property type="entry name" value="Chaperonin_GroES"/>
</dbReference>
<dbReference type="InterPro" id="IPR037124">
    <property type="entry name" value="Chaperonin_GroES_sf"/>
</dbReference>
<dbReference type="GO" id="GO:0046872">
    <property type="term" value="F:metal ion binding"/>
    <property type="evidence" value="ECO:0007669"/>
    <property type="project" value="TreeGrafter"/>
</dbReference>
<dbReference type="MINT" id="A0A0F6BAJ2"/>
<dbReference type="NCBIfam" id="NF001526">
    <property type="entry name" value="PRK00364.1-1"/>
    <property type="match status" value="1"/>
</dbReference>
<dbReference type="InterPro" id="IPR011032">
    <property type="entry name" value="GroES-like_sf"/>
</dbReference>
<dbReference type="HAMAP" id="MF_00580">
    <property type="entry name" value="CH10"/>
    <property type="match status" value="1"/>
</dbReference>
<dbReference type="GO" id="GO:0051087">
    <property type="term" value="F:protein-folding chaperone binding"/>
    <property type="evidence" value="ECO:0007669"/>
    <property type="project" value="TreeGrafter"/>
</dbReference>
<dbReference type="KEGG" id="seo:STM14_5206"/>
<dbReference type="GO" id="GO:0005524">
    <property type="term" value="F:ATP binding"/>
    <property type="evidence" value="ECO:0007669"/>
    <property type="project" value="InterPro"/>
</dbReference>
<keyword evidence="2 3" id="KW-0143">Chaperone</keyword>
<dbReference type="AlphaFoldDB" id="A0A0F6BAJ2"/>
<evidence type="ECO:0000313" key="6">
    <source>
        <dbReference type="Proteomes" id="UP000002695"/>
    </source>
</evidence>
<dbReference type="FunFam" id="2.30.33.40:FF:000001">
    <property type="entry name" value="10 kDa chaperonin"/>
    <property type="match status" value="1"/>
</dbReference>
<dbReference type="PRINTS" id="PR00297">
    <property type="entry name" value="CHAPERONIN10"/>
</dbReference>
<dbReference type="Pfam" id="PF00166">
    <property type="entry name" value="Cpn10"/>
    <property type="match status" value="1"/>
</dbReference>
<organism evidence="5 6">
    <name type="scientific">Salmonella typhimurium (strain 14028s / SGSC 2262)</name>
    <dbReference type="NCBI Taxonomy" id="588858"/>
    <lineage>
        <taxon>Bacteria</taxon>
        <taxon>Pseudomonadati</taxon>
        <taxon>Pseudomonadota</taxon>
        <taxon>Gammaproteobacteria</taxon>
        <taxon>Enterobacterales</taxon>
        <taxon>Enterobacteriaceae</taxon>
        <taxon>Salmonella</taxon>
    </lineage>
</organism>
<evidence type="ECO:0000256" key="3">
    <source>
        <dbReference type="HAMAP-Rule" id="MF_00580"/>
    </source>
</evidence>
<comment type="similarity">
    <text evidence="1 3 4">Belongs to the GroES chaperonin family.</text>
</comment>
<keyword evidence="3" id="KW-0963">Cytoplasm</keyword>
<dbReference type="EMBL" id="CP001363">
    <property type="protein sequence ID" value="ACY91544.1"/>
    <property type="molecule type" value="Genomic_DNA"/>
</dbReference>
<gene>
    <name evidence="3 5" type="primary">groES</name>
    <name evidence="3" type="synonym">groS</name>
    <name evidence="5" type="ordered locus">STM14_5206</name>
</gene>
<evidence type="ECO:0000256" key="2">
    <source>
        <dbReference type="ARBA" id="ARBA00023186"/>
    </source>
</evidence>
<dbReference type="Gene3D" id="2.30.33.40">
    <property type="entry name" value="GroES chaperonin"/>
    <property type="match status" value="1"/>
</dbReference>
<sequence>MGKREISSVFTAFFAQKNFFSSPPLKGQNPIPISLVTSRETVYGPASPITDNDFLKGELSMSIRPLHDRVIVKRKEVESKSAGGIVLTGSAAGKSTRGEIIAVGKGRILDNGTVQPLDVKVGDIVIFNDGYGVKSEKIDNEEVLIMSESDILAIVEA</sequence>
<dbReference type="PANTHER" id="PTHR10772">
    <property type="entry name" value="10 KDA HEAT SHOCK PROTEIN"/>
    <property type="match status" value="1"/>
</dbReference>
<dbReference type="HOGENOM" id="CLU_132825_1_1_6"/>
<dbReference type="GO" id="GO:0051082">
    <property type="term" value="F:unfolded protein binding"/>
    <property type="evidence" value="ECO:0007669"/>
    <property type="project" value="TreeGrafter"/>
</dbReference>
<dbReference type="CDD" id="cd00320">
    <property type="entry name" value="cpn10"/>
    <property type="match status" value="1"/>
</dbReference>
<comment type="function">
    <text evidence="3 4">Together with the chaperonin GroEL, plays an essential role in assisting protein folding. The GroEL-GroES system forms a nano-cage that allows encapsulation of the non-native substrate proteins and provides a physical environment optimized to promote and accelerate protein folding. GroES binds to the apical surface of the GroEL ring, thereby capping the opening of the GroEL channel.</text>
</comment>
<dbReference type="IntAct" id="A0A0F6BAJ2">
    <property type="interactions" value="1"/>
</dbReference>
<dbReference type="SUPFAM" id="SSF50129">
    <property type="entry name" value="GroES-like"/>
    <property type="match status" value="1"/>
</dbReference>
<dbReference type="PROSITE" id="PS00681">
    <property type="entry name" value="CHAPERONINS_CPN10"/>
    <property type="match status" value="1"/>
</dbReference>
<comment type="subunit">
    <text evidence="3">Heptamer of 7 subunits arranged in a ring. Interacts with the chaperonin GroEL.</text>
</comment>
<dbReference type="PANTHER" id="PTHR10772:SF58">
    <property type="entry name" value="CO-CHAPERONIN GROES"/>
    <property type="match status" value="1"/>
</dbReference>
<proteinExistence type="inferred from homology"/>
<dbReference type="GO" id="GO:0005737">
    <property type="term" value="C:cytoplasm"/>
    <property type="evidence" value="ECO:0007669"/>
    <property type="project" value="UniProtKB-SubCell"/>
</dbReference>
<dbReference type="Proteomes" id="UP000002695">
    <property type="component" value="Chromosome"/>
</dbReference>
<keyword evidence="6" id="KW-1185">Reference proteome</keyword>
<dbReference type="PATRIC" id="fig|588858.6.peg.4713"/>
<name>A0A0F6BAJ2_SALT1</name>
<dbReference type="InterPro" id="IPR018369">
    <property type="entry name" value="Chaprnonin_Cpn10_CS"/>
</dbReference>
<dbReference type="NCBIfam" id="NF001527">
    <property type="entry name" value="PRK00364.1-2"/>
    <property type="match status" value="1"/>
</dbReference>
<reference evidence="5 6" key="1">
    <citation type="journal article" date="2010" name="J. Bacteriol.">
        <title>Short-term signatures of evolutionary change in the Salmonella enterica serovar typhimurium 14028 genome.</title>
        <authorList>
            <person name="Jarvik T."/>
            <person name="Smillie C."/>
            <person name="Groisman E.A."/>
            <person name="Ochman H."/>
        </authorList>
    </citation>
    <scope>NUCLEOTIDE SEQUENCE [LARGE SCALE GENOMIC DNA]</scope>
    <source>
        <strain evidence="6">14028s / SGSC 2262</strain>
    </source>
</reference>
<protein>
    <recommendedName>
        <fullName evidence="3">Co-chaperonin GroES</fullName>
    </recommendedName>
    <alternativeName>
        <fullName evidence="3">10 kDa chaperonin</fullName>
    </alternativeName>
    <alternativeName>
        <fullName evidence="3">Chaperonin-10</fullName>
        <shortName evidence="3">Cpn10</shortName>
    </alternativeName>
</protein>
<evidence type="ECO:0000256" key="4">
    <source>
        <dbReference type="RuleBase" id="RU000535"/>
    </source>
</evidence>
<dbReference type="GO" id="GO:0044183">
    <property type="term" value="F:protein folding chaperone"/>
    <property type="evidence" value="ECO:0007669"/>
    <property type="project" value="InterPro"/>
</dbReference>
<evidence type="ECO:0000313" key="5">
    <source>
        <dbReference type="EMBL" id="ACY91544.1"/>
    </source>
</evidence>
<comment type="subcellular location">
    <subcellularLocation>
        <location evidence="3">Cytoplasm</location>
    </subcellularLocation>
</comment>